<reference evidence="2" key="1">
    <citation type="submission" date="2023-03" db="EMBL/GenBank/DDBJ databases">
        <title>Borrelidin-producing and root-colonizing Streptomyces rochei is a potent biopesticide for soil-borne oomycete-caused plant diseases.</title>
        <authorList>
            <person name="Zhou D."/>
            <person name="Wang X."/>
            <person name="Navarro-Munoz J.C."/>
            <person name="Li W."/>
            <person name="Li J."/>
            <person name="Jiu M."/>
            <person name="Deng S."/>
            <person name="Ye Y."/>
            <person name="Daly P."/>
            <person name="Wei L."/>
        </authorList>
    </citation>
    <scope>NUCLEOTIDE SEQUENCE</scope>
    <source>
        <strain evidence="2">JK1</strain>
        <plasmid evidence="2">unnamed</plasmid>
    </source>
</reference>
<evidence type="ECO:0000313" key="3">
    <source>
        <dbReference type="Proteomes" id="UP001231701"/>
    </source>
</evidence>
<dbReference type="GeneID" id="90947563"/>
<name>A0AAX3ZV24_STRRO</name>
<keyword evidence="1" id="KW-1133">Transmembrane helix</keyword>
<geneLocation type="plasmid" evidence="2 3">
    <name>unnamed</name>
</geneLocation>
<feature type="transmembrane region" description="Helical" evidence="1">
    <location>
        <begin position="6"/>
        <end position="28"/>
    </location>
</feature>
<keyword evidence="2" id="KW-0614">Plasmid</keyword>
<feature type="transmembrane region" description="Helical" evidence="1">
    <location>
        <begin position="35"/>
        <end position="54"/>
    </location>
</feature>
<organism evidence="2 3">
    <name type="scientific">Streptomyces rochei</name>
    <name type="common">Streptomyces parvullus</name>
    <dbReference type="NCBI Taxonomy" id="1928"/>
    <lineage>
        <taxon>Bacteria</taxon>
        <taxon>Bacillati</taxon>
        <taxon>Actinomycetota</taxon>
        <taxon>Actinomycetes</taxon>
        <taxon>Kitasatosporales</taxon>
        <taxon>Streptomycetaceae</taxon>
        <taxon>Streptomyces</taxon>
        <taxon>Streptomyces rochei group</taxon>
    </lineage>
</organism>
<sequence>MSTLALLVVLLCVGFGLTVIFGLGFLAFRRPRLKGPIMVSLTATMALLALLAWVTQAGALTEGAGPGHPVAPTVWTGR</sequence>
<accession>A0AAX3ZV24</accession>
<dbReference type="EMBL" id="CP121272">
    <property type="protein sequence ID" value="WMC91047.1"/>
    <property type="molecule type" value="Genomic_DNA"/>
</dbReference>
<keyword evidence="1" id="KW-0812">Transmembrane</keyword>
<proteinExistence type="predicted"/>
<dbReference type="AlphaFoldDB" id="A0AAX3ZV24"/>
<dbReference type="RefSeq" id="WP_127437323.1">
    <property type="nucleotide sequence ID" value="NZ_CP121272.1"/>
</dbReference>
<dbReference type="Proteomes" id="UP001231701">
    <property type="component" value="Plasmid unnamed"/>
</dbReference>
<gene>
    <name evidence="2" type="ORF">P7W03_36030</name>
</gene>
<evidence type="ECO:0000256" key="1">
    <source>
        <dbReference type="SAM" id="Phobius"/>
    </source>
</evidence>
<protein>
    <submittedName>
        <fullName evidence="2">Uncharacterized protein</fullName>
    </submittedName>
</protein>
<keyword evidence="1" id="KW-0472">Membrane</keyword>
<evidence type="ECO:0000313" key="2">
    <source>
        <dbReference type="EMBL" id="WMC91047.1"/>
    </source>
</evidence>